<dbReference type="GO" id="GO:0019441">
    <property type="term" value="P:L-tryptophan catabolic process to kynurenine"/>
    <property type="evidence" value="ECO:0007669"/>
    <property type="project" value="InterPro"/>
</dbReference>
<dbReference type="InterPro" id="IPR007325">
    <property type="entry name" value="KFase/CYL"/>
</dbReference>
<comment type="caution">
    <text evidence="1">The sequence shown here is derived from an EMBL/GenBank/DDBJ whole genome shotgun (WGS) entry which is preliminary data.</text>
</comment>
<dbReference type="GO" id="GO:0004061">
    <property type="term" value="F:arylformamidase activity"/>
    <property type="evidence" value="ECO:0007669"/>
    <property type="project" value="InterPro"/>
</dbReference>
<dbReference type="RefSeq" id="WP_119771171.1">
    <property type="nucleotide sequence ID" value="NZ_QYUO01000002.1"/>
</dbReference>
<dbReference type="OrthoDB" id="7067800at2"/>
<dbReference type="AlphaFoldDB" id="A0A3A3FLH4"/>
<organism evidence="1 2">
    <name type="scientific">Noviherbaspirillum saxi</name>
    <dbReference type="NCBI Taxonomy" id="2320863"/>
    <lineage>
        <taxon>Bacteria</taxon>
        <taxon>Pseudomonadati</taxon>
        <taxon>Pseudomonadota</taxon>
        <taxon>Betaproteobacteria</taxon>
        <taxon>Burkholderiales</taxon>
        <taxon>Oxalobacteraceae</taxon>
        <taxon>Noviherbaspirillum</taxon>
    </lineage>
</organism>
<sequence>MRWKNRPPGSNWGDFGLDDQLGRVNLIQAEQVLKGAAEIRAGRSFCLSLPLDLPGGNLLNPRRHPPRLEPTYRDGKPVLNFPMARIDKDSIDVVSDDQVLISLQYSTQWDSLAHVGARFDADGDGHEELVYYNGYRADHDVKGPMQYGEHGEETACGCDGRNLSFAGALGIENMAVHGMQGRGVLVDLARHFGEQRKLIGFDELQEVMHADGVEIEAGDFLVLRTGFAEVVTRMAGDPDPEVLHHSCSVLNGRDARLLEWISDSGIAAICADNYAVEAYPAAEAHGRKSILPLHHHCLFKLGIPLGELWYLPELASWLHDNGRNRFMLTAPPLRLPGAVGSPVTPIATV</sequence>
<dbReference type="Pfam" id="PF04199">
    <property type="entry name" value="Cyclase"/>
    <property type="match status" value="1"/>
</dbReference>
<evidence type="ECO:0000313" key="2">
    <source>
        <dbReference type="Proteomes" id="UP000265955"/>
    </source>
</evidence>
<dbReference type="Gene3D" id="3.50.30.50">
    <property type="entry name" value="Putative cyclase"/>
    <property type="match status" value="1"/>
</dbReference>
<gene>
    <name evidence="1" type="ORF">D3871_22020</name>
</gene>
<dbReference type="SUPFAM" id="SSF102198">
    <property type="entry name" value="Putative cyclase"/>
    <property type="match status" value="1"/>
</dbReference>
<evidence type="ECO:0000313" key="1">
    <source>
        <dbReference type="EMBL" id="RJF96024.1"/>
    </source>
</evidence>
<protein>
    <submittedName>
        <fullName evidence="1">Cyclase family protein</fullName>
    </submittedName>
</protein>
<name>A0A3A3FLH4_9BURK</name>
<proteinExistence type="predicted"/>
<dbReference type="Proteomes" id="UP000265955">
    <property type="component" value="Unassembled WGS sequence"/>
</dbReference>
<accession>A0A3A3FLH4</accession>
<dbReference type="EMBL" id="QYUO01000002">
    <property type="protein sequence ID" value="RJF96024.1"/>
    <property type="molecule type" value="Genomic_DNA"/>
</dbReference>
<dbReference type="PANTHER" id="PTHR34861">
    <property type="match status" value="1"/>
</dbReference>
<dbReference type="InterPro" id="IPR037175">
    <property type="entry name" value="KFase_sf"/>
</dbReference>
<reference evidence="2" key="1">
    <citation type="submission" date="2018-09" db="EMBL/GenBank/DDBJ databases">
        <authorList>
            <person name="Zhu H."/>
        </authorList>
    </citation>
    <scope>NUCLEOTIDE SEQUENCE [LARGE SCALE GENOMIC DNA]</scope>
    <source>
        <strain evidence="2">K1R23-30</strain>
    </source>
</reference>
<keyword evidence="2" id="KW-1185">Reference proteome</keyword>